<dbReference type="AlphaFoldDB" id="A0A6A6RMH4"/>
<evidence type="ECO:0000313" key="3">
    <source>
        <dbReference type="Proteomes" id="UP000799753"/>
    </source>
</evidence>
<keyword evidence="1" id="KW-1133">Transmembrane helix</keyword>
<feature type="transmembrane region" description="Helical" evidence="1">
    <location>
        <begin position="160"/>
        <end position="181"/>
    </location>
</feature>
<organism evidence="2 3">
    <name type="scientific">Massarina eburnea CBS 473.64</name>
    <dbReference type="NCBI Taxonomy" id="1395130"/>
    <lineage>
        <taxon>Eukaryota</taxon>
        <taxon>Fungi</taxon>
        <taxon>Dikarya</taxon>
        <taxon>Ascomycota</taxon>
        <taxon>Pezizomycotina</taxon>
        <taxon>Dothideomycetes</taxon>
        <taxon>Pleosporomycetidae</taxon>
        <taxon>Pleosporales</taxon>
        <taxon>Massarineae</taxon>
        <taxon>Massarinaceae</taxon>
        <taxon>Massarina</taxon>
    </lineage>
</organism>
<name>A0A6A6RMH4_9PLEO</name>
<keyword evidence="1" id="KW-0812">Transmembrane</keyword>
<keyword evidence="1" id="KW-0472">Membrane</keyword>
<keyword evidence="3" id="KW-1185">Reference proteome</keyword>
<dbReference type="Proteomes" id="UP000799753">
    <property type="component" value="Unassembled WGS sequence"/>
</dbReference>
<feature type="transmembrane region" description="Helical" evidence="1">
    <location>
        <begin position="117"/>
        <end position="140"/>
    </location>
</feature>
<dbReference type="PROSITE" id="PS51257">
    <property type="entry name" value="PROKAR_LIPOPROTEIN"/>
    <property type="match status" value="1"/>
</dbReference>
<reference evidence="2" key="1">
    <citation type="journal article" date="2020" name="Stud. Mycol.">
        <title>101 Dothideomycetes genomes: a test case for predicting lifestyles and emergence of pathogens.</title>
        <authorList>
            <person name="Haridas S."/>
            <person name="Albert R."/>
            <person name="Binder M."/>
            <person name="Bloem J."/>
            <person name="Labutti K."/>
            <person name="Salamov A."/>
            <person name="Andreopoulos B."/>
            <person name="Baker S."/>
            <person name="Barry K."/>
            <person name="Bills G."/>
            <person name="Bluhm B."/>
            <person name="Cannon C."/>
            <person name="Castanera R."/>
            <person name="Culley D."/>
            <person name="Daum C."/>
            <person name="Ezra D."/>
            <person name="Gonzalez J."/>
            <person name="Henrissat B."/>
            <person name="Kuo A."/>
            <person name="Liang C."/>
            <person name="Lipzen A."/>
            <person name="Lutzoni F."/>
            <person name="Magnuson J."/>
            <person name="Mondo S."/>
            <person name="Nolan M."/>
            <person name="Ohm R."/>
            <person name="Pangilinan J."/>
            <person name="Park H.-J."/>
            <person name="Ramirez L."/>
            <person name="Alfaro M."/>
            <person name="Sun H."/>
            <person name="Tritt A."/>
            <person name="Yoshinaga Y."/>
            <person name="Zwiers L.-H."/>
            <person name="Turgeon B."/>
            <person name="Goodwin S."/>
            <person name="Spatafora J."/>
            <person name="Crous P."/>
            <person name="Grigoriev I."/>
        </authorList>
    </citation>
    <scope>NUCLEOTIDE SEQUENCE</scope>
    <source>
        <strain evidence="2">CBS 473.64</strain>
    </source>
</reference>
<evidence type="ECO:0000313" key="2">
    <source>
        <dbReference type="EMBL" id="KAF2635338.1"/>
    </source>
</evidence>
<proteinExistence type="predicted"/>
<feature type="transmembrane region" description="Helical" evidence="1">
    <location>
        <begin position="83"/>
        <end position="105"/>
    </location>
</feature>
<gene>
    <name evidence="2" type="ORF">P280DRAFT_553859</name>
</gene>
<protein>
    <submittedName>
        <fullName evidence="2">Uncharacterized protein</fullName>
    </submittedName>
</protein>
<accession>A0A6A6RMH4</accession>
<evidence type="ECO:0000256" key="1">
    <source>
        <dbReference type="SAM" id="Phobius"/>
    </source>
</evidence>
<sequence>MGRQMLSWLGFYIPALTIIILNGAISLGCTSTTLSLSNLYIAKINQISVGVLGICDAKTCAFALSPALSPAAQKAANVPIWGIWPFQLLALFFQLLNTISVPLFAKRPDMHALRSCVKYTFFLAAFTSLIGTLSVAQQGALLVNGETWIGAAPGAVSRGLMVIALGSVATVLSFGLAVCWMREWVAFNCESSLVGKMGGGRE</sequence>
<dbReference type="EMBL" id="MU006808">
    <property type="protein sequence ID" value="KAF2635338.1"/>
    <property type="molecule type" value="Genomic_DNA"/>
</dbReference>